<proteinExistence type="predicted"/>
<comment type="caution">
    <text evidence="1">The sequence shown here is derived from an EMBL/GenBank/DDBJ whole genome shotgun (WGS) entry which is preliminary data.</text>
</comment>
<reference evidence="1 2" key="1">
    <citation type="submission" date="2021-11" db="EMBL/GenBank/DDBJ databases">
        <authorList>
            <person name="Liang Q."/>
            <person name="Mou H."/>
            <person name="Liu Z."/>
        </authorList>
    </citation>
    <scope>NUCLEOTIDE SEQUENCE [LARGE SCALE GENOMIC DNA]</scope>
    <source>
        <strain evidence="1 2">CHU3</strain>
    </source>
</reference>
<organism evidence="1 2">
    <name type="scientific">Roseateles oligotrophus</name>
    <dbReference type="NCBI Taxonomy" id="1769250"/>
    <lineage>
        <taxon>Bacteria</taxon>
        <taxon>Pseudomonadati</taxon>
        <taxon>Pseudomonadota</taxon>
        <taxon>Betaproteobacteria</taxon>
        <taxon>Burkholderiales</taxon>
        <taxon>Sphaerotilaceae</taxon>
        <taxon>Roseateles</taxon>
    </lineage>
</organism>
<sequence>MPHGVRKVKMRGDLVGWVMAGHKRLVTPAGEVDYAAGRVFVIPRLMQ</sequence>
<gene>
    <name evidence="1" type="ORF">LNV07_05615</name>
</gene>
<dbReference type="EMBL" id="JAJIRN010000002">
    <property type="protein sequence ID" value="MCV2367567.1"/>
    <property type="molecule type" value="Genomic_DNA"/>
</dbReference>
<accession>A0ABT2YB80</accession>
<protein>
    <submittedName>
        <fullName evidence="1">Uncharacterized protein</fullName>
    </submittedName>
</protein>
<evidence type="ECO:0000313" key="1">
    <source>
        <dbReference type="EMBL" id="MCV2367567.1"/>
    </source>
</evidence>
<name>A0ABT2YB80_9BURK</name>
<dbReference type="RefSeq" id="WP_263570182.1">
    <property type="nucleotide sequence ID" value="NZ_JAJIRN010000002.1"/>
</dbReference>
<evidence type="ECO:0000313" key="2">
    <source>
        <dbReference type="Proteomes" id="UP001209701"/>
    </source>
</evidence>
<dbReference type="Proteomes" id="UP001209701">
    <property type="component" value="Unassembled WGS sequence"/>
</dbReference>
<keyword evidence="2" id="KW-1185">Reference proteome</keyword>